<evidence type="ECO:0000256" key="3">
    <source>
        <dbReference type="ARBA" id="ARBA00022448"/>
    </source>
</evidence>
<dbReference type="Pfam" id="PF01497">
    <property type="entry name" value="Peripla_BP_2"/>
    <property type="match status" value="1"/>
</dbReference>
<evidence type="ECO:0000256" key="2">
    <source>
        <dbReference type="ARBA" id="ARBA00008814"/>
    </source>
</evidence>
<keyword evidence="3" id="KW-0813">Transport</keyword>
<dbReference type="PROSITE" id="PS50983">
    <property type="entry name" value="FE_B12_PBP"/>
    <property type="match status" value="1"/>
</dbReference>
<comment type="similarity">
    <text evidence="2">Belongs to the bacterial solute-binding protein 8 family.</text>
</comment>
<dbReference type="CDD" id="cd01146">
    <property type="entry name" value="FhuD"/>
    <property type="match status" value="1"/>
</dbReference>
<feature type="signal peptide" evidence="5">
    <location>
        <begin position="1"/>
        <end position="31"/>
    </location>
</feature>
<dbReference type="PANTHER" id="PTHR30532">
    <property type="entry name" value="IRON III DICITRATE-BINDING PERIPLASMIC PROTEIN"/>
    <property type="match status" value="1"/>
</dbReference>
<comment type="subcellular location">
    <subcellularLocation>
        <location evidence="1">Cell envelope</location>
    </subcellularLocation>
</comment>
<dbReference type="InterPro" id="IPR051313">
    <property type="entry name" value="Bact_iron-sidero_bind"/>
</dbReference>
<evidence type="ECO:0000256" key="4">
    <source>
        <dbReference type="ARBA" id="ARBA00022729"/>
    </source>
</evidence>
<dbReference type="InterPro" id="IPR002491">
    <property type="entry name" value="ABC_transptr_periplasmic_BD"/>
</dbReference>
<dbReference type="AlphaFoldDB" id="A0A160PP11"/>
<evidence type="ECO:0000259" key="6">
    <source>
        <dbReference type="PROSITE" id="PS50983"/>
    </source>
</evidence>
<feature type="domain" description="Fe/B12 periplasmic-binding" evidence="6">
    <location>
        <begin position="73"/>
        <end position="355"/>
    </location>
</feature>
<dbReference type="SUPFAM" id="SSF53807">
    <property type="entry name" value="Helical backbone' metal receptor"/>
    <property type="match status" value="1"/>
</dbReference>
<organism evidence="7 8">
    <name type="scientific">Corynebacterium suranareeae</name>
    <dbReference type="NCBI Taxonomy" id="2506452"/>
    <lineage>
        <taxon>Bacteria</taxon>
        <taxon>Bacillati</taxon>
        <taxon>Actinomycetota</taxon>
        <taxon>Actinomycetes</taxon>
        <taxon>Mycobacteriales</taxon>
        <taxon>Corynebacteriaceae</taxon>
        <taxon>Corynebacterium</taxon>
    </lineage>
</organism>
<dbReference type="GO" id="GO:1901678">
    <property type="term" value="P:iron coordination entity transport"/>
    <property type="evidence" value="ECO:0007669"/>
    <property type="project" value="UniProtKB-ARBA"/>
</dbReference>
<accession>A0A160PP11</accession>
<evidence type="ECO:0000313" key="7">
    <source>
        <dbReference type="EMBL" id="BAU95065.1"/>
    </source>
</evidence>
<dbReference type="KEGG" id="csur:N24_0803"/>
<dbReference type="Proteomes" id="UP000218244">
    <property type="component" value="Chromosome"/>
</dbReference>
<keyword evidence="8" id="KW-1185">Reference proteome</keyword>
<dbReference type="PANTHER" id="PTHR30532:SF24">
    <property type="entry name" value="FERRIC ENTEROBACTIN-BINDING PERIPLASMIC PROTEIN FEPB"/>
    <property type="match status" value="1"/>
</dbReference>
<evidence type="ECO:0000256" key="5">
    <source>
        <dbReference type="SAM" id="SignalP"/>
    </source>
</evidence>
<dbReference type="PROSITE" id="PS51257">
    <property type="entry name" value="PROKAR_LIPOPROTEIN"/>
    <property type="match status" value="1"/>
</dbReference>
<dbReference type="EMBL" id="AP017369">
    <property type="protein sequence ID" value="BAU95065.1"/>
    <property type="molecule type" value="Genomic_DNA"/>
</dbReference>
<proteinExistence type="inferred from homology"/>
<sequence length="356" mass="38234">MFEKVILIMRSTRVLAGILAATLTVSLAACSQDSTSSQTSQSSEAGSDVSNEAFPVTIEHAFGETTIEAKPERIATIGWSNHEVPLALGQVPVGFEKVTWGDDDDNGMLPWVEDALNELGGEEPVLFDATDSIPFEEVANTAPDVILASYSGITQEDYDQLSQIAPVVAYPELAWGTSLDDMIEMNSKAMGLEQEGKDLIADLDEQVAAAMDANPELKDAKPVFAFFDESDFSQIGVYTSVDPRMGFLLDAGVQEAEVLKQFSGSDSFYEQVSAENPETFDDVDVIVTYGTEDEAANAELLSKMQADPLLSRIPAIADGKVVFLGANPLAASANQSPLSISWGIDEYLAKIAEPLK</sequence>
<feature type="chain" id="PRO_5038947001" evidence="5">
    <location>
        <begin position="32"/>
        <end position="356"/>
    </location>
</feature>
<protein>
    <submittedName>
        <fullName evidence="7">ABC transporter periplasmic component</fullName>
    </submittedName>
</protein>
<reference evidence="7 8" key="1">
    <citation type="submission" date="2016-02" db="EMBL/GenBank/DDBJ databases">
        <title>Corynebacterium glutamicum N24 whole genome sequencing project.</title>
        <authorList>
            <person name="Matsutani M."/>
            <person name="Nangtapong N."/>
            <person name="Yakushi T."/>
            <person name="Matsushita K."/>
        </authorList>
    </citation>
    <scope>NUCLEOTIDE SEQUENCE [LARGE SCALE GENOMIC DNA]</scope>
    <source>
        <strain evidence="7 8">N24</strain>
    </source>
</reference>
<dbReference type="GO" id="GO:0030288">
    <property type="term" value="C:outer membrane-bounded periplasmic space"/>
    <property type="evidence" value="ECO:0007669"/>
    <property type="project" value="TreeGrafter"/>
</dbReference>
<gene>
    <name evidence="7" type="ORF">N24_0803</name>
</gene>
<evidence type="ECO:0000313" key="8">
    <source>
        <dbReference type="Proteomes" id="UP000218244"/>
    </source>
</evidence>
<keyword evidence="4 5" id="KW-0732">Signal</keyword>
<evidence type="ECO:0000256" key="1">
    <source>
        <dbReference type="ARBA" id="ARBA00004196"/>
    </source>
</evidence>
<name>A0A160PP11_9CORY</name>
<dbReference type="Gene3D" id="3.40.50.1980">
    <property type="entry name" value="Nitrogenase molybdenum iron protein domain"/>
    <property type="match status" value="2"/>
</dbReference>